<sequence length="67" mass="8230">MEILIILAAFGIQLFALYRNDWVYRQRCIVLDLYGQIMYETLPPYRVMFFKVWIWDVDTFLFKGEQK</sequence>
<comment type="caution">
    <text evidence="1">The sequence shown here is derived from an EMBL/GenBank/DDBJ whole genome shotgun (WGS) entry which is preliminary data.</text>
</comment>
<evidence type="ECO:0000313" key="1">
    <source>
        <dbReference type="EMBL" id="TXE26909.1"/>
    </source>
</evidence>
<name>A0A9X9G1M0_9GAMM</name>
<proteinExistence type="predicted"/>
<dbReference type="Proteomes" id="UP000321307">
    <property type="component" value="Unassembled WGS sequence"/>
</dbReference>
<protein>
    <submittedName>
        <fullName evidence="1">Uncharacterized protein</fullName>
    </submittedName>
</protein>
<gene>
    <name evidence="1" type="ORF">FOT63_18405</name>
</gene>
<organism evidence="1 2">
    <name type="scientific">Serratia ureilytica</name>
    <dbReference type="NCBI Taxonomy" id="300181"/>
    <lineage>
        <taxon>Bacteria</taxon>
        <taxon>Pseudomonadati</taxon>
        <taxon>Pseudomonadota</taxon>
        <taxon>Gammaproteobacteria</taxon>
        <taxon>Enterobacterales</taxon>
        <taxon>Yersiniaceae</taxon>
        <taxon>Serratia</taxon>
    </lineage>
</organism>
<dbReference type="AlphaFoldDB" id="A0A9X9G1M0"/>
<dbReference type="EMBL" id="VOUP01000012">
    <property type="protein sequence ID" value="TXE26909.1"/>
    <property type="molecule type" value="Genomic_DNA"/>
</dbReference>
<dbReference type="RefSeq" id="WP_147838678.1">
    <property type="nucleotide sequence ID" value="NZ_VOUP01000012.1"/>
</dbReference>
<accession>A0A9X9G1M0</accession>
<reference evidence="1 2" key="1">
    <citation type="submission" date="2019-07" db="EMBL/GenBank/DDBJ databases">
        <title>Serratia strains were isolated from fresh produce.</title>
        <authorList>
            <person name="Cho G.-S."/>
            <person name="Stein M."/>
            <person name="Lee W."/>
            <person name="Suh S.H."/>
            <person name="Franz C.M.A.P."/>
        </authorList>
    </citation>
    <scope>NUCLEOTIDE SEQUENCE [LARGE SCALE GENOMIC DNA]</scope>
    <source>
        <strain evidence="1 2">S17</strain>
    </source>
</reference>
<evidence type="ECO:0000313" key="2">
    <source>
        <dbReference type="Proteomes" id="UP000321307"/>
    </source>
</evidence>